<dbReference type="Proteomes" id="UP000305906">
    <property type="component" value="Unassembled WGS sequence"/>
</dbReference>
<feature type="compositionally biased region" description="Gly residues" evidence="1">
    <location>
        <begin position="109"/>
        <end position="133"/>
    </location>
</feature>
<feature type="compositionally biased region" description="Basic and acidic residues" evidence="1">
    <location>
        <begin position="169"/>
        <end position="178"/>
    </location>
</feature>
<evidence type="ECO:0000313" key="4">
    <source>
        <dbReference type="Proteomes" id="UP000305906"/>
    </source>
</evidence>
<feature type="compositionally biased region" description="Low complexity" evidence="1">
    <location>
        <begin position="97"/>
        <end position="108"/>
    </location>
</feature>
<feature type="compositionally biased region" description="Gly residues" evidence="1">
    <location>
        <begin position="21"/>
        <end position="30"/>
    </location>
</feature>
<feature type="compositionally biased region" description="Low complexity" evidence="1">
    <location>
        <begin position="31"/>
        <end position="68"/>
    </location>
</feature>
<evidence type="ECO:0000256" key="1">
    <source>
        <dbReference type="SAM" id="MobiDB-lite"/>
    </source>
</evidence>
<evidence type="ECO:0000313" key="3">
    <source>
        <dbReference type="EMBL" id="TLS42091.1"/>
    </source>
</evidence>
<evidence type="ECO:0000256" key="2">
    <source>
        <dbReference type="SAM" id="Phobius"/>
    </source>
</evidence>
<comment type="caution">
    <text evidence="3">The sequence shown here is derived from an EMBL/GenBank/DDBJ whole genome shotgun (WGS) entry which is preliminary data.</text>
</comment>
<feature type="compositionally biased region" description="Low complexity" evidence="1">
    <location>
        <begin position="1"/>
        <end position="20"/>
    </location>
</feature>
<dbReference type="EMBL" id="VBZC01000045">
    <property type="protein sequence ID" value="TLS42091.1"/>
    <property type="molecule type" value="Genomic_DNA"/>
</dbReference>
<gene>
    <name evidence="3" type="ORF">FE633_32420</name>
</gene>
<feature type="region of interest" description="Disordered" evidence="1">
    <location>
        <begin position="165"/>
        <end position="199"/>
    </location>
</feature>
<keyword evidence="2" id="KW-0472">Membrane</keyword>
<keyword evidence="2" id="KW-1133">Transmembrane helix</keyword>
<organism evidence="3 4">
    <name type="scientific">Streptomyces montanus</name>
    <dbReference type="NCBI Taxonomy" id="2580423"/>
    <lineage>
        <taxon>Bacteria</taxon>
        <taxon>Bacillati</taxon>
        <taxon>Actinomycetota</taxon>
        <taxon>Actinomycetes</taxon>
        <taxon>Kitasatosporales</taxon>
        <taxon>Streptomycetaceae</taxon>
        <taxon>Streptomyces</taxon>
    </lineage>
</organism>
<keyword evidence="3" id="KW-0808">Transferase</keyword>
<feature type="transmembrane region" description="Helical" evidence="2">
    <location>
        <begin position="142"/>
        <end position="164"/>
    </location>
</feature>
<keyword evidence="3" id="KW-0723">Serine/threonine-protein kinase</keyword>
<protein>
    <submittedName>
        <fullName evidence="3">Serine/threonine protein kinase</fullName>
    </submittedName>
</protein>
<keyword evidence="2" id="KW-0812">Transmembrane</keyword>
<name>A0A5R9FFY8_9ACTN</name>
<dbReference type="AlphaFoldDB" id="A0A5R9FFY8"/>
<accession>A0A5R9FFY8</accession>
<sequence>PGATPGAPGPWAGPETPGAPAGAGQGGAPALGGSPPQRASYTPTTAAPAPHTPQTPHTAQTPHTPGAPSGADSWQGSGSRSRYEPANPYASDPFPPYAGAGSAASYAGGPPGQSGSDGGSPGGGGGAGGDGPLGGRRRKFPAWAVVAIVVAVVLAVGGGAWAVVGLGGDDDKKAKSGGEKSASPSKPEPSPTATGPVYPYGERVGLTDPLKAGDCVKAVWSGAPFTSEPNLGVVDCGEDWPDGQVVAVDTATDYADARAEGARRCERQAQATADALPDAGVYAVTPTKQGFGTAEGGTACLVLGRHAAIGGEVGRFRDGGTELWVGQMSIGDCWIYNEQKDGYKAPLTDCAKPHTDQVIGVVRAPANMDHKKGVDNANKLCGNKFESTWAPGPDRTVYGWVADKDDWNDGFSKAVCTVSRTDGEKTSGKISTPGTV</sequence>
<dbReference type="GO" id="GO:0004674">
    <property type="term" value="F:protein serine/threonine kinase activity"/>
    <property type="evidence" value="ECO:0007669"/>
    <property type="project" value="UniProtKB-KW"/>
</dbReference>
<keyword evidence="3" id="KW-0418">Kinase</keyword>
<reference evidence="3 4" key="1">
    <citation type="submission" date="2019-05" db="EMBL/GenBank/DDBJ databases">
        <title>Streptomyces sp. NEAU-C151, a novel actinomycete isolated from soil.</title>
        <authorList>
            <person name="Han L."/>
            <person name="Jiang H."/>
        </authorList>
    </citation>
    <scope>NUCLEOTIDE SEQUENCE [LARGE SCALE GENOMIC DNA]</scope>
    <source>
        <strain evidence="3 4">NEAU-C151</strain>
    </source>
</reference>
<keyword evidence="4" id="KW-1185">Reference proteome</keyword>
<feature type="non-terminal residue" evidence="3">
    <location>
        <position position="1"/>
    </location>
</feature>
<feature type="region of interest" description="Disordered" evidence="1">
    <location>
        <begin position="1"/>
        <end position="133"/>
    </location>
</feature>
<proteinExistence type="predicted"/>